<gene>
    <name evidence="2" type="ORF">GYMLUDRAFT_776953</name>
</gene>
<dbReference type="Proteomes" id="UP000053593">
    <property type="component" value="Unassembled WGS sequence"/>
</dbReference>
<dbReference type="AlphaFoldDB" id="A0A0D0C3I6"/>
<name>A0A0D0C3I6_9AGAR</name>
<dbReference type="InterPro" id="IPR007325">
    <property type="entry name" value="KFase/CYL"/>
</dbReference>
<evidence type="ECO:0008006" key="4">
    <source>
        <dbReference type="Google" id="ProtNLM"/>
    </source>
</evidence>
<dbReference type="SUPFAM" id="SSF102198">
    <property type="entry name" value="Putative cyclase"/>
    <property type="match status" value="1"/>
</dbReference>
<dbReference type="PANTHER" id="PTHR31118:SF32">
    <property type="entry name" value="KYNURENINE FORMAMIDASE"/>
    <property type="match status" value="1"/>
</dbReference>
<dbReference type="EMBL" id="KN834794">
    <property type="protein sequence ID" value="KIK56924.1"/>
    <property type="molecule type" value="Genomic_DNA"/>
</dbReference>
<dbReference type="PANTHER" id="PTHR31118">
    <property type="entry name" value="CYCLASE-LIKE PROTEIN 2"/>
    <property type="match status" value="1"/>
</dbReference>
<dbReference type="HOGENOM" id="CLU_030671_3_0_1"/>
<protein>
    <recommendedName>
        <fullName evidence="4">Arylformamidase</fullName>
    </recommendedName>
</protein>
<dbReference type="OrthoDB" id="7108654at2759"/>
<accession>A0A0D0C3I6</accession>
<sequence length="245" mass="27008">MLTFRHICIPTQANSTMPPKRELVDLSHSLDPNHISLWRTMPRFTCHPFTTIAKDTFSIHTISMGTHTGTHVDAPSHFIDGGKSIDQIPLDTFHGPALVIHLPSKQASECISWEKDLRPYVDRMHPGVIVLLHTGWSQYWTKDLEYFAHPYVEPQAAKEMLKLGVQVVGLDTPNPDQTGVGGHPFHEVFLGGGGVIVENLTNLDKLRNFIEPTVNLAPISIVGTDGAPVRGVAWDAGKRSDEAAS</sequence>
<evidence type="ECO:0000313" key="2">
    <source>
        <dbReference type="EMBL" id="KIK56924.1"/>
    </source>
</evidence>
<comment type="similarity">
    <text evidence="1">Belongs to the Cyclase 1 superfamily.</text>
</comment>
<dbReference type="Gene3D" id="3.50.30.50">
    <property type="entry name" value="Putative cyclase"/>
    <property type="match status" value="1"/>
</dbReference>
<evidence type="ECO:0000256" key="1">
    <source>
        <dbReference type="ARBA" id="ARBA00007865"/>
    </source>
</evidence>
<evidence type="ECO:0000313" key="3">
    <source>
        <dbReference type="Proteomes" id="UP000053593"/>
    </source>
</evidence>
<keyword evidence="3" id="KW-1185">Reference proteome</keyword>
<dbReference type="GO" id="GO:0019441">
    <property type="term" value="P:L-tryptophan catabolic process to kynurenine"/>
    <property type="evidence" value="ECO:0007669"/>
    <property type="project" value="InterPro"/>
</dbReference>
<organism evidence="2 3">
    <name type="scientific">Collybiopsis luxurians FD-317 M1</name>
    <dbReference type="NCBI Taxonomy" id="944289"/>
    <lineage>
        <taxon>Eukaryota</taxon>
        <taxon>Fungi</taxon>
        <taxon>Dikarya</taxon>
        <taxon>Basidiomycota</taxon>
        <taxon>Agaricomycotina</taxon>
        <taxon>Agaricomycetes</taxon>
        <taxon>Agaricomycetidae</taxon>
        <taxon>Agaricales</taxon>
        <taxon>Marasmiineae</taxon>
        <taxon>Omphalotaceae</taxon>
        <taxon>Collybiopsis</taxon>
        <taxon>Collybiopsis luxurians</taxon>
    </lineage>
</organism>
<dbReference type="Pfam" id="PF04199">
    <property type="entry name" value="Cyclase"/>
    <property type="match status" value="1"/>
</dbReference>
<dbReference type="InterPro" id="IPR037175">
    <property type="entry name" value="KFase_sf"/>
</dbReference>
<dbReference type="GO" id="GO:0004061">
    <property type="term" value="F:arylformamidase activity"/>
    <property type="evidence" value="ECO:0007669"/>
    <property type="project" value="InterPro"/>
</dbReference>
<reference evidence="2 3" key="1">
    <citation type="submission" date="2014-04" db="EMBL/GenBank/DDBJ databases">
        <title>Evolutionary Origins and Diversification of the Mycorrhizal Mutualists.</title>
        <authorList>
            <consortium name="DOE Joint Genome Institute"/>
            <consortium name="Mycorrhizal Genomics Consortium"/>
            <person name="Kohler A."/>
            <person name="Kuo A."/>
            <person name="Nagy L.G."/>
            <person name="Floudas D."/>
            <person name="Copeland A."/>
            <person name="Barry K.W."/>
            <person name="Cichocki N."/>
            <person name="Veneault-Fourrey C."/>
            <person name="LaButti K."/>
            <person name="Lindquist E.A."/>
            <person name="Lipzen A."/>
            <person name="Lundell T."/>
            <person name="Morin E."/>
            <person name="Murat C."/>
            <person name="Riley R."/>
            <person name="Ohm R."/>
            <person name="Sun H."/>
            <person name="Tunlid A."/>
            <person name="Henrissat B."/>
            <person name="Grigoriev I.V."/>
            <person name="Hibbett D.S."/>
            <person name="Martin F."/>
        </authorList>
    </citation>
    <scope>NUCLEOTIDE SEQUENCE [LARGE SCALE GENOMIC DNA]</scope>
    <source>
        <strain evidence="2 3">FD-317 M1</strain>
    </source>
</reference>
<proteinExistence type="inferred from homology"/>